<dbReference type="AlphaFoldDB" id="A0A9D1SXF2"/>
<organism evidence="1 2">
    <name type="scientific">Candidatus Stercoripulliclostridium merdipullorum</name>
    <dbReference type="NCBI Taxonomy" id="2840952"/>
    <lineage>
        <taxon>Bacteria</taxon>
        <taxon>Bacillati</taxon>
        <taxon>Bacillota</taxon>
        <taxon>Clostridia</taxon>
        <taxon>Eubacteriales</taxon>
        <taxon>Candidatus Stercoripulliclostridium</taxon>
    </lineage>
</organism>
<proteinExistence type="predicted"/>
<evidence type="ECO:0000313" key="2">
    <source>
        <dbReference type="Proteomes" id="UP000886891"/>
    </source>
</evidence>
<evidence type="ECO:0000313" key="1">
    <source>
        <dbReference type="EMBL" id="HIV00623.1"/>
    </source>
</evidence>
<reference evidence="1" key="2">
    <citation type="journal article" date="2021" name="PeerJ">
        <title>Extensive microbial diversity within the chicken gut microbiome revealed by metagenomics and culture.</title>
        <authorList>
            <person name="Gilroy R."/>
            <person name="Ravi A."/>
            <person name="Getino M."/>
            <person name="Pursley I."/>
            <person name="Horton D.L."/>
            <person name="Alikhan N.F."/>
            <person name="Baker D."/>
            <person name="Gharbi K."/>
            <person name="Hall N."/>
            <person name="Watson M."/>
            <person name="Adriaenssens E.M."/>
            <person name="Foster-Nyarko E."/>
            <person name="Jarju S."/>
            <person name="Secka A."/>
            <person name="Antonio M."/>
            <person name="Oren A."/>
            <person name="Chaudhuri R.R."/>
            <person name="La Ragione R."/>
            <person name="Hildebrand F."/>
            <person name="Pallen M.J."/>
        </authorList>
    </citation>
    <scope>NUCLEOTIDE SEQUENCE</scope>
    <source>
        <strain evidence="1">23406</strain>
    </source>
</reference>
<comment type="caution">
    <text evidence="1">The sequence shown here is derived from an EMBL/GenBank/DDBJ whole genome shotgun (WGS) entry which is preliminary data.</text>
</comment>
<sequence length="305" mass="33881">MRKRSKGTHRALYETSYSVVSLDPYKVKPQGVGQIARDFKTKFGFGGDGIWFDSTEIRLDQDGIHLAGECFHGRISNLKGSYGSPNDDFVAINADDCLTRLQNLDLINGAIGDIVIEGLRSEYCHSFLRLLSVDHPVTDVKAKGLHGGCKAFAINLDGARYCKVGTRLIKRTEKRYYRGSGAVEGVKVEDVKVISLGKQRGLILVETDVRDFVVEGLEIAPLYTSTPALALRYTAPCTVTATDADGRALLYRKGKRGKVILPSAAYRKIEIEKSDRRFTFPLDTGDCPRYNENIDILWAGKPDRR</sequence>
<name>A0A9D1SXF2_9FIRM</name>
<gene>
    <name evidence="1" type="ORF">IAB14_05895</name>
</gene>
<protein>
    <submittedName>
        <fullName evidence="1">Uncharacterized protein</fullName>
    </submittedName>
</protein>
<dbReference type="Proteomes" id="UP000886891">
    <property type="component" value="Unassembled WGS sequence"/>
</dbReference>
<reference evidence="1" key="1">
    <citation type="submission" date="2020-10" db="EMBL/GenBank/DDBJ databases">
        <authorList>
            <person name="Gilroy R."/>
        </authorList>
    </citation>
    <scope>NUCLEOTIDE SEQUENCE</scope>
    <source>
        <strain evidence="1">23406</strain>
    </source>
</reference>
<dbReference type="EMBL" id="DVOH01000045">
    <property type="protein sequence ID" value="HIV00623.1"/>
    <property type="molecule type" value="Genomic_DNA"/>
</dbReference>
<accession>A0A9D1SXF2</accession>